<reference evidence="3 4" key="1">
    <citation type="submission" date="2019-01" db="EMBL/GenBank/DDBJ databases">
        <title>Sequencing of cultivated peanut Arachis hypogaea provides insights into genome evolution and oil improvement.</title>
        <authorList>
            <person name="Chen X."/>
        </authorList>
    </citation>
    <scope>NUCLEOTIDE SEQUENCE [LARGE SCALE GENOMIC DNA]</scope>
    <source>
        <strain evidence="4">cv. Fuhuasheng</strain>
        <tissue evidence="3">Leaves</tissue>
    </source>
</reference>
<proteinExistence type="predicted"/>
<feature type="region of interest" description="Disordered" evidence="1">
    <location>
        <begin position="154"/>
        <end position="226"/>
    </location>
</feature>
<dbReference type="Proteomes" id="UP000289738">
    <property type="component" value="Chromosome B01"/>
</dbReference>
<evidence type="ECO:0000259" key="2">
    <source>
        <dbReference type="Pfam" id="PF10536"/>
    </source>
</evidence>
<feature type="compositionally biased region" description="Basic and acidic residues" evidence="1">
    <location>
        <begin position="363"/>
        <end position="376"/>
    </location>
</feature>
<dbReference type="Pfam" id="PF10536">
    <property type="entry name" value="PMD"/>
    <property type="match status" value="1"/>
</dbReference>
<sequence>MKLDHFRKAFDELQEGQFVWAAYSMDRVDPNIIPAEIYMQSVVWSATVPLVSFECIEWHATDRIRRQFSFVQGLPNQEQNLDKAHGEVLTGPKNLNWVTTPTHSSWVMYWTNRYNHVLSEVPMPSQYPLESYMYWYRSKFGNRLYLSNLVAEENDEGNQDMDEVNDDMDEGNEDMDQGNDDMEEGSQDADDDNEEQERLSPQPMPPNPIPQEQPHSSGQYVPQTQFTPSFPMQQQYWGMPQYETGEGGSFSQLLGFMAADAAQSQYHSQPDFMAGRYSLDARLPGHTSSVASGGFVSVDSSRSEGGRGVLNSQNPNRVSMVPVQEDDNTLGEDTNAYLVDEPDDEDGEEEDDIEEFDEDEESRNDGQCDTPDDKGKCYNLRTDPPRRSANRYTPSVFKKAAKKCKNFVKDVKWAMRK</sequence>
<dbReference type="EMBL" id="SDMP01000011">
    <property type="protein sequence ID" value="RYR30203.1"/>
    <property type="molecule type" value="Genomic_DNA"/>
</dbReference>
<dbReference type="GO" id="GO:0010073">
    <property type="term" value="P:meristem maintenance"/>
    <property type="evidence" value="ECO:0007669"/>
    <property type="project" value="InterPro"/>
</dbReference>
<protein>
    <recommendedName>
        <fullName evidence="2">Aminotransferase-like plant mobile domain-containing protein</fullName>
    </recommendedName>
</protein>
<evidence type="ECO:0000256" key="1">
    <source>
        <dbReference type="SAM" id="MobiDB-lite"/>
    </source>
</evidence>
<dbReference type="PANTHER" id="PTHR46033:SF8">
    <property type="entry name" value="PROTEIN MAINTENANCE OF MERISTEMS-LIKE"/>
    <property type="match status" value="1"/>
</dbReference>
<dbReference type="AlphaFoldDB" id="A0A445AUY1"/>
<comment type="caution">
    <text evidence="3">The sequence shown here is derived from an EMBL/GenBank/DDBJ whole genome shotgun (WGS) entry which is preliminary data.</text>
</comment>
<dbReference type="InterPro" id="IPR044824">
    <property type="entry name" value="MAIN-like"/>
</dbReference>
<dbReference type="InterPro" id="IPR019557">
    <property type="entry name" value="AminoTfrase-like_pln_mobile"/>
</dbReference>
<gene>
    <name evidence="3" type="ORF">Ahy_B01g055023</name>
</gene>
<feature type="compositionally biased region" description="Acidic residues" evidence="1">
    <location>
        <begin position="340"/>
        <end position="362"/>
    </location>
</feature>
<name>A0A445AUY1_ARAHY</name>
<accession>A0A445AUY1</accession>
<evidence type="ECO:0000313" key="4">
    <source>
        <dbReference type="Proteomes" id="UP000289738"/>
    </source>
</evidence>
<dbReference type="PANTHER" id="PTHR46033">
    <property type="entry name" value="PROTEIN MAIN-LIKE 2"/>
    <property type="match status" value="1"/>
</dbReference>
<keyword evidence="4" id="KW-1185">Reference proteome</keyword>
<evidence type="ECO:0000313" key="3">
    <source>
        <dbReference type="EMBL" id="RYR30203.1"/>
    </source>
</evidence>
<feature type="compositionally biased region" description="Polar residues" evidence="1">
    <location>
        <begin position="215"/>
        <end position="226"/>
    </location>
</feature>
<feature type="compositionally biased region" description="Pro residues" evidence="1">
    <location>
        <begin position="202"/>
        <end position="211"/>
    </location>
</feature>
<organism evidence="3 4">
    <name type="scientific">Arachis hypogaea</name>
    <name type="common">Peanut</name>
    <dbReference type="NCBI Taxonomy" id="3818"/>
    <lineage>
        <taxon>Eukaryota</taxon>
        <taxon>Viridiplantae</taxon>
        <taxon>Streptophyta</taxon>
        <taxon>Embryophyta</taxon>
        <taxon>Tracheophyta</taxon>
        <taxon>Spermatophyta</taxon>
        <taxon>Magnoliopsida</taxon>
        <taxon>eudicotyledons</taxon>
        <taxon>Gunneridae</taxon>
        <taxon>Pentapetalae</taxon>
        <taxon>rosids</taxon>
        <taxon>fabids</taxon>
        <taxon>Fabales</taxon>
        <taxon>Fabaceae</taxon>
        <taxon>Papilionoideae</taxon>
        <taxon>50 kb inversion clade</taxon>
        <taxon>dalbergioids sensu lato</taxon>
        <taxon>Dalbergieae</taxon>
        <taxon>Pterocarpus clade</taxon>
        <taxon>Arachis</taxon>
    </lineage>
</organism>
<feature type="domain" description="Aminotransferase-like plant mobile" evidence="2">
    <location>
        <begin position="2"/>
        <end position="137"/>
    </location>
</feature>
<feature type="compositionally biased region" description="Acidic residues" evidence="1">
    <location>
        <begin position="154"/>
        <end position="195"/>
    </location>
</feature>
<feature type="region of interest" description="Disordered" evidence="1">
    <location>
        <begin position="290"/>
        <end position="394"/>
    </location>
</feature>